<dbReference type="Proteomes" id="UP000494040">
    <property type="component" value="Unassembled WGS sequence"/>
</dbReference>
<dbReference type="Pfam" id="PF22037">
    <property type="entry name" value="PSD13_N"/>
    <property type="match status" value="1"/>
</dbReference>
<organism evidence="10 11">
    <name type="scientific">Cimex lectularius</name>
    <name type="common">Bed bug</name>
    <name type="synonym">Acanthia lectularia</name>
    <dbReference type="NCBI Taxonomy" id="79782"/>
    <lineage>
        <taxon>Eukaryota</taxon>
        <taxon>Metazoa</taxon>
        <taxon>Ecdysozoa</taxon>
        <taxon>Arthropoda</taxon>
        <taxon>Hexapoda</taxon>
        <taxon>Insecta</taxon>
        <taxon>Pterygota</taxon>
        <taxon>Neoptera</taxon>
        <taxon>Paraneoptera</taxon>
        <taxon>Hemiptera</taxon>
        <taxon>Heteroptera</taxon>
        <taxon>Panheteroptera</taxon>
        <taxon>Cimicomorpha</taxon>
        <taxon>Cimicidae</taxon>
        <taxon>Cimex</taxon>
    </lineage>
</organism>
<evidence type="ECO:0000256" key="4">
    <source>
        <dbReference type="ARBA" id="ARBA00015732"/>
    </source>
</evidence>
<dbReference type="InterPro" id="IPR035298">
    <property type="entry name" value="PSMD13"/>
</dbReference>
<evidence type="ECO:0000313" key="10">
    <source>
        <dbReference type="EnsemblMetazoa" id="XP_024082832.1"/>
    </source>
</evidence>
<evidence type="ECO:0000256" key="3">
    <source>
        <dbReference type="ARBA" id="ARBA00011441"/>
    </source>
</evidence>
<dbReference type="OrthoDB" id="1093at2759"/>
<evidence type="ECO:0000256" key="2">
    <source>
        <dbReference type="ARBA" id="ARBA00006207"/>
    </source>
</evidence>
<accession>A0A8I6SJ45</accession>
<dbReference type="GO" id="GO:0005829">
    <property type="term" value="C:cytosol"/>
    <property type="evidence" value="ECO:0007669"/>
    <property type="project" value="TreeGrafter"/>
</dbReference>
<dbReference type="GO" id="GO:0006511">
    <property type="term" value="P:ubiquitin-dependent protein catabolic process"/>
    <property type="evidence" value="ECO:0007669"/>
    <property type="project" value="TreeGrafter"/>
</dbReference>
<dbReference type="PANTHER" id="PTHR10539">
    <property type="entry name" value="26S PROTEASOME NON-ATPASE REGULATORY SUBUNIT 13"/>
    <property type="match status" value="1"/>
</dbReference>
<keyword evidence="11" id="KW-1185">Reference proteome</keyword>
<evidence type="ECO:0000256" key="8">
    <source>
        <dbReference type="ARBA" id="ARBA00032323"/>
    </source>
</evidence>
<dbReference type="SUPFAM" id="SSF46785">
    <property type="entry name" value="Winged helix' DNA-binding domain"/>
    <property type="match status" value="1"/>
</dbReference>
<dbReference type="Pfam" id="PF01399">
    <property type="entry name" value="PCI"/>
    <property type="match status" value="1"/>
</dbReference>
<evidence type="ECO:0000256" key="5">
    <source>
        <dbReference type="ARBA" id="ARBA00022942"/>
    </source>
</evidence>
<reference evidence="10" key="1">
    <citation type="submission" date="2022-01" db="UniProtKB">
        <authorList>
            <consortium name="EnsemblMetazoa"/>
        </authorList>
    </citation>
    <scope>IDENTIFICATION</scope>
</reference>
<dbReference type="RefSeq" id="XP_024082832.1">
    <property type="nucleotide sequence ID" value="XM_024227064.1"/>
</dbReference>
<proteinExistence type="inferred from homology"/>
<feature type="domain" description="PCI" evidence="9">
    <location>
        <begin position="180"/>
        <end position="347"/>
    </location>
</feature>
<name>A0A8I6SJ45_CIMLE</name>
<dbReference type="GO" id="GO:0008541">
    <property type="term" value="C:proteasome regulatory particle, lid subcomplex"/>
    <property type="evidence" value="ECO:0007669"/>
    <property type="project" value="TreeGrafter"/>
</dbReference>
<dbReference type="PROSITE" id="PS50250">
    <property type="entry name" value="PCI"/>
    <property type="match status" value="1"/>
</dbReference>
<sequence length="386" mass="43968">MVSVARKIGVEAYLAAKTSSGSKMAKDWVAVQEFYEKKLWHHLTLKLSALVKHEEMQAAGHEEMVGFYQNFLKDFETKINPLALVEIMESVIPHYPTPENACDVLEGLEKSVKNCTEAVALLKILRGNIFLMKIKNQLAAKKLIDDIEEALDEANEITSTHGRYYLLASEYYRQQGKHAEYYSSALKYLGCVDLNEIPLSEKIQHGYSLSLAALLGKRIYNIGELLVHPIIDYLKETQHEWLIEVLHAFNSGDIVKFEQLKSKWSIVPDLLAHEVSLRQKIGLLGLMEIAFRHGSNKRDLSFLEIAEATKLPLNQVELLVMKALAEELVKGSIDQVEGTVHINWVQPRVLNKQQIISLIDVLNEWQNKVRTMETLFEEKGFDILTL</sequence>
<dbReference type="GO" id="GO:0005198">
    <property type="term" value="F:structural molecule activity"/>
    <property type="evidence" value="ECO:0007669"/>
    <property type="project" value="TreeGrafter"/>
</dbReference>
<protein>
    <recommendedName>
        <fullName evidence="4">26S proteasome non-ATPase regulatory subunit 13</fullName>
    </recommendedName>
    <alternativeName>
        <fullName evidence="6">26S proteasome regulatory subunit RPN9</fullName>
    </alternativeName>
    <alternativeName>
        <fullName evidence="8">26S proteasome regulatory subunit S11</fullName>
    </alternativeName>
    <alternativeName>
        <fullName evidence="7">26S proteasome regulatory subunit p40.5</fullName>
    </alternativeName>
</protein>
<evidence type="ECO:0000313" key="11">
    <source>
        <dbReference type="Proteomes" id="UP000494040"/>
    </source>
</evidence>
<comment type="function">
    <text evidence="1">Component of the 26S proteasome, a multiprotein complex involved in the ATP-dependent degradation of ubiquitinated proteins. This complex plays a key role in the maintenance of protein homeostasis by removing misfolded or damaged proteins, which could impair cellular functions, and by removing proteins whose functions are no longer required. Therefore, the proteasome participates in numerous cellular processes, including cell cycle progression, apoptosis, or DNA damage repair.</text>
</comment>
<dbReference type="GO" id="GO:0005634">
    <property type="term" value="C:nucleus"/>
    <property type="evidence" value="ECO:0007669"/>
    <property type="project" value="TreeGrafter"/>
</dbReference>
<evidence type="ECO:0000256" key="1">
    <source>
        <dbReference type="ARBA" id="ARBA00002362"/>
    </source>
</evidence>
<dbReference type="OMA" id="KMQIATF"/>
<dbReference type="SMART" id="SM00088">
    <property type="entry name" value="PINT"/>
    <property type="match status" value="1"/>
</dbReference>
<dbReference type="InterPro" id="IPR054179">
    <property type="entry name" value="PSD13_N"/>
</dbReference>
<dbReference type="EnsemblMetazoa" id="XM_024227064.1">
    <property type="protein sequence ID" value="XP_024082832.1"/>
    <property type="gene ID" value="LOC106670799"/>
</dbReference>
<evidence type="ECO:0000256" key="6">
    <source>
        <dbReference type="ARBA" id="ARBA00029749"/>
    </source>
</evidence>
<comment type="similarity">
    <text evidence="2">Belongs to the proteasome subunit S11 family.</text>
</comment>
<evidence type="ECO:0000256" key="7">
    <source>
        <dbReference type="ARBA" id="ARBA00031303"/>
    </source>
</evidence>
<dbReference type="GeneID" id="106670799"/>
<comment type="subunit">
    <text evidence="3">Component of the 19S proteasome regulatory particle complex. The 26S proteasome consists of a 20S core particle (CP) and two 19S regulatory subunits (RP). The regulatory particle is made of a lid composed of 9 subunits including PSMD13, a base containing 6 ATPases and few additional components.</text>
</comment>
<dbReference type="AlphaFoldDB" id="A0A8I6SJ45"/>
<dbReference type="InterPro" id="IPR036390">
    <property type="entry name" value="WH_DNA-bd_sf"/>
</dbReference>
<dbReference type="KEGG" id="clec:106670799"/>
<evidence type="ECO:0000259" key="9">
    <source>
        <dbReference type="PROSITE" id="PS50250"/>
    </source>
</evidence>
<dbReference type="PANTHER" id="PTHR10539:SF0">
    <property type="entry name" value="26S PROTEASOME NON-ATPASE REGULATORY SUBUNIT 13"/>
    <property type="match status" value="1"/>
</dbReference>
<dbReference type="InterPro" id="IPR000717">
    <property type="entry name" value="PCI_dom"/>
</dbReference>
<keyword evidence="5" id="KW-0647">Proteasome</keyword>